<comment type="caution">
    <text evidence="10">The sequence shown here is derived from an EMBL/GenBank/DDBJ whole genome shotgun (WGS) entry which is preliminary data.</text>
</comment>
<dbReference type="PANTHER" id="PTHR21016">
    <property type="entry name" value="BETA-AMYLOID BINDING PROTEIN-RELATED"/>
    <property type="match status" value="1"/>
</dbReference>
<dbReference type="InterPro" id="IPR007829">
    <property type="entry name" value="TM2"/>
</dbReference>
<comment type="subcellular location">
    <subcellularLocation>
        <location evidence="1">Membrane</location>
        <topology evidence="1">Multi-pass membrane protein</topology>
    </subcellularLocation>
</comment>
<evidence type="ECO:0000256" key="1">
    <source>
        <dbReference type="ARBA" id="ARBA00004141"/>
    </source>
</evidence>
<reference evidence="10" key="1">
    <citation type="journal article" date="2022" name="bioRxiv">
        <title>Genomics of Preaxostyla Flagellates Illuminates Evolutionary Transitions and the Path Towards Mitochondrial Loss.</title>
        <authorList>
            <person name="Novak L.V.F."/>
            <person name="Treitli S.C."/>
            <person name="Pyrih J."/>
            <person name="Halakuc P."/>
            <person name="Pipaliya S.V."/>
            <person name="Vacek V."/>
            <person name="Brzon O."/>
            <person name="Soukal P."/>
            <person name="Eme L."/>
            <person name="Dacks J.B."/>
            <person name="Karnkowska A."/>
            <person name="Elias M."/>
            <person name="Hampl V."/>
        </authorList>
    </citation>
    <scope>NUCLEOTIDE SEQUENCE</scope>
    <source>
        <strain evidence="10">RCP-MX</strain>
    </source>
</reference>
<dbReference type="Pfam" id="PF05154">
    <property type="entry name" value="TM2"/>
    <property type="match status" value="1"/>
</dbReference>
<evidence type="ECO:0000256" key="4">
    <source>
        <dbReference type="ARBA" id="ARBA00022729"/>
    </source>
</evidence>
<evidence type="ECO:0000313" key="11">
    <source>
        <dbReference type="Proteomes" id="UP001141327"/>
    </source>
</evidence>
<keyword evidence="7" id="KW-0325">Glycoprotein</keyword>
<accession>A0ABQ8UE00</accession>
<evidence type="ECO:0000313" key="10">
    <source>
        <dbReference type="EMBL" id="KAJ4455569.1"/>
    </source>
</evidence>
<feature type="transmembrane region" description="Helical" evidence="8">
    <location>
        <begin position="240"/>
        <end position="257"/>
    </location>
</feature>
<keyword evidence="5 8" id="KW-1133">Transmembrane helix</keyword>
<evidence type="ECO:0000256" key="8">
    <source>
        <dbReference type="SAM" id="Phobius"/>
    </source>
</evidence>
<keyword evidence="4" id="KW-0732">Signal</keyword>
<dbReference type="EMBL" id="JAPMOS010000102">
    <property type="protein sequence ID" value="KAJ4455569.1"/>
    <property type="molecule type" value="Genomic_DNA"/>
</dbReference>
<keyword evidence="3 8" id="KW-0812">Transmembrane</keyword>
<name>A0ABQ8UE00_9EUKA</name>
<evidence type="ECO:0000256" key="5">
    <source>
        <dbReference type="ARBA" id="ARBA00022989"/>
    </source>
</evidence>
<feature type="transmembrane region" description="Helical" evidence="8">
    <location>
        <begin position="269"/>
        <end position="294"/>
    </location>
</feature>
<protein>
    <recommendedName>
        <fullName evidence="9">TM2 domain-containing protein</fullName>
    </recommendedName>
</protein>
<evidence type="ECO:0000259" key="9">
    <source>
        <dbReference type="Pfam" id="PF05154"/>
    </source>
</evidence>
<comment type="similarity">
    <text evidence="2">Belongs to the TM2 family.</text>
</comment>
<sequence length="328" mass="35896">MEASTAAPSDCGEKAEKTNAPPFQKVLDWATSCDASLHPVEAIESYRVLLDRSRDLGVPVAWLTRVQERITFNEALLIGEQRRRITQRTLVMRARGATEEEIRRAADALHSEIDQETQSQIDANRTILNRISICWVHSNPCGRHRPRMKQQAALATTLEDAPTWCHIVITAVVKERRRRILLELPSCSSGLFVEAHANCSENCVNGTQVFFCQVADGVPCTGSRSFVVNGTGLCRPVGRTYYSTALLASIFGGLLGLDRFYLGYTSLGILKLVTGGFFGVGALVDLLLVLLQALGPADGTAYALLPGAPRLRALHRPTLPSLWLAETA</sequence>
<evidence type="ECO:0000256" key="7">
    <source>
        <dbReference type="ARBA" id="ARBA00023180"/>
    </source>
</evidence>
<evidence type="ECO:0000256" key="6">
    <source>
        <dbReference type="ARBA" id="ARBA00023136"/>
    </source>
</evidence>
<gene>
    <name evidence="10" type="ORF">PAPYR_9464</name>
</gene>
<dbReference type="Proteomes" id="UP001141327">
    <property type="component" value="Unassembled WGS sequence"/>
</dbReference>
<keyword evidence="11" id="KW-1185">Reference proteome</keyword>
<proteinExistence type="inferred from homology"/>
<keyword evidence="6 8" id="KW-0472">Membrane</keyword>
<feature type="domain" description="TM2" evidence="9">
    <location>
        <begin position="242"/>
        <end position="286"/>
    </location>
</feature>
<organism evidence="10 11">
    <name type="scientific">Paratrimastix pyriformis</name>
    <dbReference type="NCBI Taxonomy" id="342808"/>
    <lineage>
        <taxon>Eukaryota</taxon>
        <taxon>Metamonada</taxon>
        <taxon>Preaxostyla</taxon>
        <taxon>Paratrimastigidae</taxon>
        <taxon>Paratrimastix</taxon>
    </lineage>
</organism>
<dbReference type="InterPro" id="IPR050932">
    <property type="entry name" value="TM2D1-3-like"/>
</dbReference>
<evidence type="ECO:0000256" key="2">
    <source>
        <dbReference type="ARBA" id="ARBA00008284"/>
    </source>
</evidence>
<dbReference type="PANTHER" id="PTHR21016:SF1">
    <property type="entry name" value="TM2 DOMAIN-CONTAINING PROTEIN 1"/>
    <property type="match status" value="1"/>
</dbReference>
<evidence type="ECO:0000256" key="3">
    <source>
        <dbReference type="ARBA" id="ARBA00022692"/>
    </source>
</evidence>